<dbReference type="PROSITE" id="PS50089">
    <property type="entry name" value="ZF_RING_2"/>
    <property type="match status" value="1"/>
</dbReference>
<evidence type="ECO:0000256" key="5">
    <source>
        <dbReference type="PROSITE-ProRule" id="PRU00175"/>
    </source>
</evidence>
<evidence type="ECO:0000256" key="6">
    <source>
        <dbReference type="SAM" id="MobiDB-lite"/>
    </source>
</evidence>
<dbReference type="InterPro" id="IPR001370">
    <property type="entry name" value="BIR_rpt"/>
</dbReference>
<dbReference type="SMART" id="SM00238">
    <property type="entry name" value="BIR"/>
    <property type="match status" value="2"/>
</dbReference>
<evidence type="ECO:0000256" key="1">
    <source>
        <dbReference type="ARBA" id="ARBA00006672"/>
    </source>
</evidence>
<evidence type="ECO:0000259" key="7">
    <source>
        <dbReference type="PROSITE" id="PS50089"/>
    </source>
</evidence>
<dbReference type="Pfam" id="PF13920">
    <property type="entry name" value="zf-C3HC4_3"/>
    <property type="match status" value="1"/>
</dbReference>
<feature type="domain" description="RING-type" evidence="7">
    <location>
        <begin position="456"/>
        <end position="491"/>
    </location>
</feature>
<accession>A0A2T7P7F8</accession>
<reference evidence="8 9" key="1">
    <citation type="submission" date="2018-04" db="EMBL/GenBank/DDBJ databases">
        <title>The genome of golden apple snail Pomacea canaliculata provides insight into stress tolerance and invasive adaptation.</title>
        <authorList>
            <person name="Liu C."/>
            <person name="Liu B."/>
            <person name="Ren Y."/>
            <person name="Zhang Y."/>
            <person name="Wang H."/>
            <person name="Li S."/>
            <person name="Jiang F."/>
            <person name="Yin L."/>
            <person name="Zhang G."/>
            <person name="Qian W."/>
            <person name="Fan W."/>
        </authorList>
    </citation>
    <scope>NUCLEOTIDE SEQUENCE [LARGE SCALE GENOMIC DNA]</scope>
    <source>
        <strain evidence="8">SZHN2017</strain>
        <tissue evidence="8">Muscle</tissue>
    </source>
</reference>
<feature type="compositionally biased region" description="Polar residues" evidence="6">
    <location>
        <begin position="124"/>
        <end position="133"/>
    </location>
</feature>
<dbReference type="GO" id="GO:0005737">
    <property type="term" value="C:cytoplasm"/>
    <property type="evidence" value="ECO:0007669"/>
    <property type="project" value="TreeGrafter"/>
</dbReference>
<dbReference type="GO" id="GO:0008270">
    <property type="term" value="F:zinc ion binding"/>
    <property type="evidence" value="ECO:0007669"/>
    <property type="project" value="UniProtKB-KW"/>
</dbReference>
<organism evidence="8 9">
    <name type="scientific">Pomacea canaliculata</name>
    <name type="common">Golden apple snail</name>
    <dbReference type="NCBI Taxonomy" id="400727"/>
    <lineage>
        <taxon>Eukaryota</taxon>
        <taxon>Metazoa</taxon>
        <taxon>Spiralia</taxon>
        <taxon>Lophotrochozoa</taxon>
        <taxon>Mollusca</taxon>
        <taxon>Gastropoda</taxon>
        <taxon>Caenogastropoda</taxon>
        <taxon>Architaenioglossa</taxon>
        <taxon>Ampullarioidea</taxon>
        <taxon>Ampullariidae</taxon>
        <taxon>Pomacea</taxon>
    </lineage>
</organism>
<feature type="region of interest" description="Disordered" evidence="6">
    <location>
        <begin position="124"/>
        <end position="158"/>
    </location>
</feature>
<evidence type="ECO:0000313" key="8">
    <source>
        <dbReference type="EMBL" id="PVD29341.1"/>
    </source>
</evidence>
<dbReference type="GO" id="GO:0005634">
    <property type="term" value="C:nucleus"/>
    <property type="evidence" value="ECO:0007669"/>
    <property type="project" value="TreeGrafter"/>
</dbReference>
<keyword evidence="3 5" id="KW-0863">Zinc-finger</keyword>
<dbReference type="CDD" id="cd16510">
    <property type="entry name" value="RING-HC_IAPs"/>
    <property type="match status" value="1"/>
</dbReference>
<dbReference type="OMA" id="ISTRHEF"/>
<dbReference type="EMBL" id="PZQS01000006">
    <property type="protein sequence ID" value="PVD29341.1"/>
    <property type="molecule type" value="Genomic_DNA"/>
</dbReference>
<dbReference type="GO" id="GO:0051726">
    <property type="term" value="P:regulation of cell cycle"/>
    <property type="evidence" value="ECO:0007669"/>
    <property type="project" value="TreeGrafter"/>
</dbReference>
<evidence type="ECO:0000256" key="3">
    <source>
        <dbReference type="ARBA" id="ARBA00022771"/>
    </source>
</evidence>
<evidence type="ECO:0000256" key="4">
    <source>
        <dbReference type="ARBA" id="ARBA00022833"/>
    </source>
</evidence>
<dbReference type="FunFam" id="1.10.1170.10:FF:000002">
    <property type="entry name" value="Baculoviral IAP repeat containing 7"/>
    <property type="match status" value="1"/>
</dbReference>
<sequence length="504" mass="56131">MAEANCSDNMRNEFLRYASFSCNSSFHLPSGVWALQLAGAGFCRTAACSQWEVICFSCGLKLDVRTLSRRPVLEVHRLLAPTCRFVTGTSDNQPIPTYPAVSSWLTQTFLFPIPQVFTITQSDNTQRNGARSVQEQDQPDRRPDHQQQGPLITSGPLPQDLVQGLANPVLDDFTLAGTVAELGSDSSFLLSTTTFDFASAPSLPSDFFTNFQNMTQDDAQSFTVLPLENQVQFPEEVLVTDGKAMEPIGNYPDPDISNTEVHQYKSAVTPGEEKKTITFEDLGIIVQRPKRQDLASLPARLQTFHMGWSSPSALSTKEQLAEAGFYYAGYADCCRCFYCGGGLKNWEAEDHPWIEHARWFKTCPYVRSSKGLEFIDAVQSLAQTNAAIHMKDVVKEIDRMLTKMLGSKGENTNHCETSESDPLLDNLDDTDDYQTILRNAEELETENEELVHQKICKICLDKEACILYVPCGHLVTCSLCAPSVRECPVCRQKVQGQIRTTSVI</sequence>
<protein>
    <recommendedName>
        <fullName evidence="7">RING-type domain-containing protein</fullName>
    </recommendedName>
</protein>
<dbReference type="PANTHER" id="PTHR10044:SF139">
    <property type="entry name" value="DEATH-ASSOCIATED INHIBITOR OF APOPTOSIS 2"/>
    <property type="match status" value="1"/>
</dbReference>
<dbReference type="Gene3D" id="1.10.1170.10">
    <property type="entry name" value="Inhibitor Of Apoptosis Protein (2mihbC-IAP-1), Chain A"/>
    <property type="match status" value="2"/>
</dbReference>
<dbReference type="InterPro" id="IPR001841">
    <property type="entry name" value="Znf_RING"/>
</dbReference>
<keyword evidence="2" id="KW-0479">Metal-binding</keyword>
<dbReference type="CDD" id="cd00022">
    <property type="entry name" value="BIR"/>
    <property type="match status" value="1"/>
</dbReference>
<gene>
    <name evidence="8" type="ORF">C0Q70_11939</name>
</gene>
<name>A0A2T7P7F8_POMCA</name>
<comment type="similarity">
    <text evidence="1">Belongs to the IAP family.</text>
</comment>
<dbReference type="Proteomes" id="UP000245119">
    <property type="component" value="Linkage Group LG6"/>
</dbReference>
<dbReference type="PANTHER" id="PTHR10044">
    <property type="entry name" value="INHIBITOR OF APOPTOSIS"/>
    <property type="match status" value="1"/>
</dbReference>
<evidence type="ECO:0000313" key="9">
    <source>
        <dbReference type="Proteomes" id="UP000245119"/>
    </source>
</evidence>
<keyword evidence="9" id="KW-1185">Reference proteome</keyword>
<dbReference type="InterPro" id="IPR050784">
    <property type="entry name" value="IAP"/>
</dbReference>
<keyword evidence="4" id="KW-0862">Zinc</keyword>
<dbReference type="OrthoDB" id="4034597at2759"/>
<dbReference type="InterPro" id="IPR013083">
    <property type="entry name" value="Znf_RING/FYVE/PHD"/>
</dbReference>
<comment type="caution">
    <text evidence="8">The sequence shown here is derived from an EMBL/GenBank/DDBJ whole genome shotgun (WGS) entry which is preliminary data.</text>
</comment>
<proteinExistence type="inferred from homology"/>
<dbReference type="Gene3D" id="3.30.40.10">
    <property type="entry name" value="Zinc/RING finger domain, C3HC4 (zinc finger)"/>
    <property type="match status" value="1"/>
</dbReference>
<evidence type="ECO:0000256" key="2">
    <source>
        <dbReference type="ARBA" id="ARBA00022723"/>
    </source>
</evidence>
<dbReference type="STRING" id="400727.A0A2T7P7F8"/>
<dbReference type="Pfam" id="PF00653">
    <property type="entry name" value="BIR"/>
    <property type="match status" value="2"/>
</dbReference>
<dbReference type="PROSITE" id="PS50143">
    <property type="entry name" value="BIR_REPEAT_2"/>
    <property type="match status" value="2"/>
</dbReference>
<dbReference type="SUPFAM" id="SSF57924">
    <property type="entry name" value="Inhibitor of apoptosis (IAP) repeat"/>
    <property type="match status" value="2"/>
</dbReference>
<dbReference type="AlphaFoldDB" id="A0A2T7P7F8"/>